<name>A0A2W5BYC5_9BACT</name>
<gene>
    <name evidence="1" type="ORF">DI626_02525</name>
</gene>
<dbReference type="AlphaFoldDB" id="A0A2W5BYC5"/>
<dbReference type="Proteomes" id="UP000249557">
    <property type="component" value="Unassembled WGS sequence"/>
</dbReference>
<protein>
    <submittedName>
        <fullName evidence="1">Uncharacterized protein</fullName>
    </submittedName>
</protein>
<reference evidence="1 2" key="1">
    <citation type="submission" date="2017-08" db="EMBL/GenBank/DDBJ databases">
        <title>Infants hospitalized years apart are colonized by the same room-sourced microbial strains.</title>
        <authorList>
            <person name="Brooks B."/>
            <person name="Olm M.R."/>
            <person name="Firek B.A."/>
            <person name="Baker R."/>
            <person name="Thomas B.C."/>
            <person name="Morowitz M.J."/>
            <person name="Banfield J.F."/>
        </authorList>
    </citation>
    <scope>NUCLEOTIDE SEQUENCE [LARGE SCALE GENOMIC DNA]</scope>
    <source>
        <strain evidence="1">S2_018_000_R2_104</strain>
    </source>
</reference>
<evidence type="ECO:0000313" key="2">
    <source>
        <dbReference type="Proteomes" id="UP000249557"/>
    </source>
</evidence>
<accession>A0A2W5BYC5</accession>
<dbReference type="EMBL" id="QFNK01000029">
    <property type="protein sequence ID" value="PZO88075.1"/>
    <property type="molecule type" value="Genomic_DNA"/>
</dbReference>
<evidence type="ECO:0000313" key="1">
    <source>
        <dbReference type="EMBL" id="PZO88075.1"/>
    </source>
</evidence>
<comment type="caution">
    <text evidence="1">The sequence shown here is derived from an EMBL/GenBank/DDBJ whole genome shotgun (WGS) entry which is preliminary data.</text>
</comment>
<organism evidence="1 2">
    <name type="scientific">Micavibrio aeruginosavorus</name>
    <dbReference type="NCBI Taxonomy" id="349221"/>
    <lineage>
        <taxon>Bacteria</taxon>
        <taxon>Pseudomonadati</taxon>
        <taxon>Bdellovibrionota</taxon>
        <taxon>Bdellovibrionia</taxon>
        <taxon>Bdellovibrionales</taxon>
        <taxon>Pseudobdellovibrionaceae</taxon>
        <taxon>Micavibrio</taxon>
    </lineage>
</organism>
<proteinExistence type="predicted"/>
<sequence length="65" mass="7366">MSMDYRDWAELNMNLMTMAKKPAATLSIEFKEAQTLYLPQQPLPVDVADLKPFDPLIIPLVSNSL</sequence>